<accession>A0A8X6KCJ3</accession>
<protein>
    <submittedName>
        <fullName evidence="1">Uncharacterized protein</fullName>
    </submittedName>
</protein>
<keyword evidence="2" id="KW-1185">Reference proteome</keyword>
<organism evidence="1 2">
    <name type="scientific">Trichonephila clavata</name>
    <name type="common">Joro spider</name>
    <name type="synonym">Nephila clavata</name>
    <dbReference type="NCBI Taxonomy" id="2740835"/>
    <lineage>
        <taxon>Eukaryota</taxon>
        <taxon>Metazoa</taxon>
        <taxon>Ecdysozoa</taxon>
        <taxon>Arthropoda</taxon>
        <taxon>Chelicerata</taxon>
        <taxon>Arachnida</taxon>
        <taxon>Araneae</taxon>
        <taxon>Araneomorphae</taxon>
        <taxon>Entelegynae</taxon>
        <taxon>Araneoidea</taxon>
        <taxon>Nephilidae</taxon>
        <taxon>Trichonephila</taxon>
    </lineage>
</organism>
<evidence type="ECO:0000313" key="1">
    <source>
        <dbReference type="EMBL" id="GFQ69621.1"/>
    </source>
</evidence>
<feature type="non-terminal residue" evidence="1">
    <location>
        <position position="63"/>
    </location>
</feature>
<gene>
    <name evidence="1" type="ORF">TNCT_712501</name>
</gene>
<comment type="caution">
    <text evidence="1">The sequence shown here is derived from an EMBL/GenBank/DDBJ whole genome shotgun (WGS) entry which is preliminary data.</text>
</comment>
<dbReference type="AlphaFoldDB" id="A0A8X6KCJ3"/>
<dbReference type="EMBL" id="BMAO01000853">
    <property type="protein sequence ID" value="GFQ69621.1"/>
    <property type="molecule type" value="Genomic_DNA"/>
</dbReference>
<evidence type="ECO:0000313" key="2">
    <source>
        <dbReference type="Proteomes" id="UP000887116"/>
    </source>
</evidence>
<name>A0A8X6KCJ3_TRICU</name>
<reference evidence="1" key="1">
    <citation type="submission" date="2020-07" db="EMBL/GenBank/DDBJ databases">
        <title>Multicomponent nature underlies the extraordinary mechanical properties of spider dragline silk.</title>
        <authorList>
            <person name="Kono N."/>
            <person name="Nakamura H."/>
            <person name="Mori M."/>
            <person name="Yoshida Y."/>
            <person name="Ohtoshi R."/>
            <person name="Malay A.D."/>
            <person name="Moran D.A.P."/>
            <person name="Tomita M."/>
            <person name="Numata K."/>
            <person name="Arakawa K."/>
        </authorList>
    </citation>
    <scope>NUCLEOTIDE SEQUENCE</scope>
</reference>
<proteinExistence type="predicted"/>
<dbReference type="Proteomes" id="UP000887116">
    <property type="component" value="Unassembled WGS sequence"/>
</dbReference>
<sequence length="63" mass="7169">MTIEFPIPPKPASFATPTFSIRANQSGCSVSMKASQHQEPNTFQYGTEERFAFQFPNDDQRQQ</sequence>